<evidence type="ECO:0000313" key="12">
    <source>
        <dbReference type="EMBL" id="PTQ57894.1"/>
    </source>
</evidence>
<dbReference type="InterPro" id="IPR011833">
    <property type="entry name" value="Glycg_phsphrylas"/>
</dbReference>
<keyword evidence="5 11" id="KW-0328">Glycosyltransferase</keyword>
<dbReference type="Proteomes" id="UP000244338">
    <property type="component" value="Unassembled WGS sequence"/>
</dbReference>
<gene>
    <name evidence="12" type="ORF">BSOLF_0405</name>
</gene>
<evidence type="ECO:0000256" key="5">
    <source>
        <dbReference type="ARBA" id="ARBA00022676"/>
    </source>
</evidence>
<evidence type="ECO:0000256" key="1">
    <source>
        <dbReference type="ARBA" id="ARBA00001275"/>
    </source>
</evidence>
<dbReference type="FunFam" id="3.40.50.2000:FF:000003">
    <property type="entry name" value="Alpha-1,4 glucan phosphorylase"/>
    <property type="match status" value="1"/>
</dbReference>
<comment type="cofactor">
    <cofactor evidence="2 11">
        <name>pyridoxal 5'-phosphate</name>
        <dbReference type="ChEBI" id="CHEBI:597326"/>
    </cofactor>
</comment>
<dbReference type="Pfam" id="PF00343">
    <property type="entry name" value="Phosphorylase"/>
    <property type="match status" value="1"/>
</dbReference>
<dbReference type="PIRSF" id="PIRSF000460">
    <property type="entry name" value="Pprylas_GlgP"/>
    <property type="match status" value="1"/>
</dbReference>
<evidence type="ECO:0000313" key="13">
    <source>
        <dbReference type="Proteomes" id="UP000244338"/>
    </source>
</evidence>
<dbReference type="GO" id="GO:0008184">
    <property type="term" value="F:glycogen phosphorylase activity"/>
    <property type="evidence" value="ECO:0007669"/>
    <property type="project" value="InterPro"/>
</dbReference>
<keyword evidence="4" id="KW-0021">Allosteric enzyme</keyword>
<dbReference type="PANTHER" id="PTHR11468">
    <property type="entry name" value="GLYCOGEN PHOSPHORYLASE"/>
    <property type="match status" value="1"/>
</dbReference>
<dbReference type="GO" id="GO:0005980">
    <property type="term" value="P:glycogen catabolic process"/>
    <property type="evidence" value="ECO:0007669"/>
    <property type="project" value="TreeGrafter"/>
</dbReference>
<dbReference type="PANTHER" id="PTHR11468:SF3">
    <property type="entry name" value="GLYCOGEN PHOSPHORYLASE, LIVER FORM"/>
    <property type="match status" value="1"/>
</dbReference>
<comment type="function">
    <text evidence="11">Allosteric enzyme that catalyzes the rate-limiting step in glycogen catabolism, the phosphorolytic cleavage of glycogen to produce glucose-1-phosphate, and plays a central role in maintaining cellular and organismal glucose homeostasis.</text>
</comment>
<evidence type="ECO:0000256" key="8">
    <source>
        <dbReference type="ARBA" id="ARBA00023277"/>
    </source>
</evidence>
<comment type="similarity">
    <text evidence="3 11">Belongs to the glycogen phosphorylase family.</text>
</comment>
<keyword evidence="7 10" id="KW-0663">Pyridoxal phosphate</keyword>
<dbReference type="GO" id="GO:0030170">
    <property type="term" value="F:pyridoxal phosphate binding"/>
    <property type="evidence" value="ECO:0007669"/>
    <property type="project" value="InterPro"/>
</dbReference>
<dbReference type="AlphaFoldDB" id="A0A2R6Y5E4"/>
<dbReference type="PROSITE" id="PS00102">
    <property type="entry name" value="PHOSPHORYLASE"/>
    <property type="match status" value="1"/>
</dbReference>
<reference evidence="13" key="1">
    <citation type="journal article" date="2018" name="Sci. Rep.">
        <title>Lignite coal burning seam in the remote Altai Mountains harbors a hydrogen-driven thermophilic microbial community.</title>
        <authorList>
            <person name="Kadnikov V.V."/>
            <person name="Mardanov A.V."/>
            <person name="Ivasenko D.A."/>
            <person name="Antsiferov D.V."/>
            <person name="Beletsky A.V."/>
            <person name="Karnachuk O.V."/>
            <person name="Ravin N.V."/>
        </authorList>
    </citation>
    <scope>NUCLEOTIDE SEQUENCE [LARGE SCALE GENOMIC DNA]</scope>
</reference>
<evidence type="ECO:0000256" key="11">
    <source>
        <dbReference type="RuleBase" id="RU000587"/>
    </source>
</evidence>
<dbReference type="Gene3D" id="3.40.50.2000">
    <property type="entry name" value="Glycogen Phosphorylase B"/>
    <property type="match status" value="2"/>
</dbReference>
<proteinExistence type="inferred from homology"/>
<dbReference type="InterPro" id="IPR000811">
    <property type="entry name" value="Glyco_trans_35"/>
</dbReference>
<protein>
    <recommendedName>
        <fullName evidence="11">Alpha-1,4 glucan phosphorylase</fullName>
        <ecNumber evidence="11">2.4.1.1</ecNumber>
    </recommendedName>
</protein>
<dbReference type="GO" id="GO:0005737">
    <property type="term" value="C:cytoplasm"/>
    <property type="evidence" value="ECO:0007669"/>
    <property type="project" value="TreeGrafter"/>
</dbReference>
<evidence type="ECO:0000256" key="7">
    <source>
        <dbReference type="ARBA" id="ARBA00022898"/>
    </source>
</evidence>
<evidence type="ECO:0000256" key="9">
    <source>
        <dbReference type="ARBA" id="ARBA00025174"/>
    </source>
</evidence>
<evidence type="ECO:0000256" key="6">
    <source>
        <dbReference type="ARBA" id="ARBA00022679"/>
    </source>
</evidence>
<dbReference type="NCBIfam" id="TIGR02093">
    <property type="entry name" value="P_ylase"/>
    <property type="match status" value="1"/>
</dbReference>
<dbReference type="SUPFAM" id="SSF53756">
    <property type="entry name" value="UDP-Glycosyltransferase/glycogen phosphorylase"/>
    <property type="match status" value="1"/>
</dbReference>
<evidence type="ECO:0000256" key="3">
    <source>
        <dbReference type="ARBA" id="ARBA00006047"/>
    </source>
</evidence>
<keyword evidence="6 11" id="KW-0808">Transferase</keyword>
<dbReference type="EMBL" id="PEBX01000001">
    <property type="protein sequence ID" value="PTQ57894.1"/>
    <property type="molecule type" value="Genomic_DNA"/>
</dbReference>
<organism evidence="12 13">
    <name type="scientific">Candidatus Carbonibacillus altaicus</name>
    <dbReference type="NCBI Taxonomy" id="2163959"/>
    <lineage>
        <taxon>Bacteria</taxon>
        <taxon>Bacillati</taxon>
        <taxon>Bacillota</taxon>
        <taxon>Bacilli</taxon>
        <taxon>Bacillales</taxon>
        <taxon>Candidatus Carbonibacillus</taxon>
    </lineage>
</organism>
<evidence type="ECO:0000256" key="4">
    <source>
        <dbReference type="ARBA" id="ARBA00022533"/>
    </source>
</evidence>
<dbReference type="FunFam" id="3.40.50.2000:FF:000807">
    <property type="entry name" value="Alpha-glucan phosphorylase 2, cytosolic"/>
    <property type="match status" value="1"/>
</dbReference>
<name>A0A2R6Y5E4_9BACL</name>
<comment type="function">
    <text evidence="9">Phosphorylase is an important allosteric enzyme in carbohydrate metabolism. Enzymes from different sources differ in their regulatory mechanisms and in their natural substrates. However, all known phosphorylases share catalytic and structural properties.</text>
</comment>
<comment type="caution">
    <text evidence="12">The sequence shown here is derived from an EMBL/GenBank/DDBJ whole genome shotgun (WGS) entry which is preliminary data.</text>
</comment>
<sequence length="830" mass="95102">MKKEVFAELYRERLLNMYAKPLEETSAYERYMVLATMVREKINGWWLREHTSGLREFHRRVYYLSAEFHLGRLLSLYIHYLGWETLVEEAFDLLGLDLEEILQAEREPGLGSGGLGRLAADMMDSLATLRYTAHGYGIRYRHGQFEQRIVDGFQVEVPDDWLRDGYPWEVRRKDRAVEVHFGGMVTMYERGGRLFFNYEHTEPVLAVPYYVPILGGSGMTNTLRLWSAESVYQPLSLEALRGADFQRMMQSERDAQMLSGTLYPDDSTEEGRRLRLKQQYFFVSASLQDILRRYLRYRDDVRRMHESVAIHINDTHPALAIPEWLRLLMDEEGLGWDEAWAVTRGTFSYTNHTILQEALETWPVGLIQSTLPRIWMIIEEIDRRERLKLTVRTDKTADETAGETAGLVAPIDLGKVSRMAIVERGVVRMAHLATVASHTVNGVSEIHSNLLKTRVLKDFYAADSARFVNVTNGISLRYWLEVTNPRLARLITEAIGDVWKRDPTALQKLHAYVEDASFRAAWAEVKKANKKTLSAHLAREGLSFDPSSRLDVQIKRIHGYKRQLLNILHVYTLYLKMKDGHVGDRVPRTYVFAGKAAPNYTLAKAIIKYIHCVAEKINADPEVRNYLQVLFLPNYDVTWAQRIAGAADVSEQIATASLEASGTGNMKMMLNGSLTIGTDDGANHEIFQAVGYDRAFVFGLSSEAVQRYYAQGGYDPHRLLGSNPYLKQAITHLLDGTFHESMMTLETIYHHLLTEGDPYFVLQDFASYVEAQERVAYTYVDEKRWWAWSIAQTAEAGRFSSDHTVKRYAQTIWQIQPLAGVDGEKRSDEA</sequence>
<evidence type="ECO:0000256" key="10">
    <source>
        <dbReference type="PIRSR" id="PIRSR000460-1"/>
    </source>
</evidence>
<feature type="modified residue" description="N6-(pyridoxal phosphate)lysine" evidence="10">
    <location>
        <position position="667"/>
    </location>
</feature>
<keyword evidence="8 11" id="KW-0119">Carbohydrate metabolism</keyword>
<dbReference type="EC" id="2.4.1.1" evidence="11"/>
<dbReference type="InterPro" id="IPR035090">
    <property type="entry name" value="Pyridoxal_P_attach_site"/>
</dbReference>
<comment type="catalytic activity">
    <reaction evidence="1 11">
        <text>[(1-&gt;4)-alpha-D-glucosyl](n) + phosphate = [(1-&gt;4)-alpha-D-glucosyl](n-1) + alpha-D-glucose 1-phosphate</text>
        <dbReference type="Rhea" id="RHEA:41732"/>
        <dbReference type="Rhea" id="RHEA-COMP:9584"/>
        <dbReference type="Rhea" id="RHEA-COMP:9586"/>
        <dbReference type="ChEBI" id="CHEBI:15444"/>
        <dbReference type="ChEBI" id="CHEBI:43474"/>
        <dbReference type="ChEBI" id="CHEBI:58601"/>
        <dbReference type="EC" id="2.4.1.1"/>
    </reaction>
</comment>
<accession>A0A2R6Y5E4</accession>
<evidence type="ECO:0000256" key="2">
    <source>
        <dbReference type="ARBA" id="ARBA00001933"/>
    </source>
</evidence>